<comment type="cofactor">
    <cofactor evidence="1">
        <name>Mn(2+)</name>
        <dbReference type="ChEBI" id="CHEBI:29035"/>
    </cofactor>
</comment>
<comment type="similarity">
    <text evidence="2">Belongs to the malic enzymes family.</text>
</comment>
<feature type="binding site" evidence="5">
    <location>
        <position position="161"/>
    </location>
    <ligand>
        <name>(S)-malate</name>
        <dbReference type="ChEBI" id="CHEBI:15589"/>
    </ligand>
</feature>
<dbReference type="PRINTS" id="PR00072">
    <property type="entry name" value="MALOXRDTASE"/>
</dbReference>
<feature type="binding site" evidence="6">
    <location>
        <position position="17"/>
    </location>
    <ligand>
        <name>a divalent metal cation</name>
        <dbReference type="ChEBI" id="CHEBI:60240"/>
    </ligand>
</feature>
<gene>
    <name evidence="8" type="ORF">MEDL_27420</name>
</gene>
<dbReference type="FunFam" id="3.40.50.720:FF:000060">
    <property type="entry name" value="Malic enzyme"/>
    <property type="match status" value="1"/>
</dbReference>
<feature type="domain" description="Malic enzyme NAD-binding" evidence="7">
    <location>
        <begin position="42"/>
        <end position="274"/>
    </location>
</feature>
<dbReference type="InterPro" id="IPR046346">
    <property type="entry name" value="Aminoacid_DH-like_N_sf"/>
</dbReference>
<dbReference type="SMART" id="SM00919">
    <property type="entry name" value="Malic_M"/>
    <property type="match status" value="1"/>
</dbReference>
<dbReference type="AlphaFoldDB" id="A0A8S3RUZ0"/>
<accession>A0A8S3RUZ0</accession>
<evidence type="ECO:0000313" key="9">
    <source>
        <dbReference type="Proteomes" id="UP000683360"/>
    </source>
</evidence>
<keyword evidence="4" id="KW-0560">Oxidoreductase</keyword>
<feature type="binding site" evidence="6">
    <location>
        <position position="41"/>
    </location>
    <ligand>
        <name>a divalent metal cation</name>
        <dbReference type="ChEBI" id="CHEBI:60240"/>
    </ligand>
</feature>
<organism evidence="8 9">
    <name type="scientific">Mytilus edulis</name>
    <name type="common">Blue mussel</name>
    <dbReference type="NCBI Taxonomy" id="6550"/>
    <lineage>
        <taxon>Eukaryota</taxon>
        <taxon>Metazoa</taxon>
        <taxon>Spiralia</taxon>
        <taxon>Lophotrochozoa</taxon>
        <taxon>Mollusca</taxon>
        <taxon>Bivalvia</taxon>
        <taxon>Autobranchia</taxon>
        <taxon>Pteriomorphia</taxon>
        <taxon>Mytilida</taxon>
        <taxon>Mytiloidea</taxon>
        <taxon>Mytilidae</taxon>
        <taxon>Mytilinae</taxon>
        <taxon>Mytilus</taxon>
    </lineage>
</organism>
<dbReference type="GO" id="GO:0004473">
    <property type="term" value="F:malate dehydrogenase (decarboxylating) (NADP+) activity"/>
    <property type="evidence" value="ECO:0007669"/>
    <property type="project" value="TreeGrafter"/>
</dbReference>
<feature type="binding site" evidence="6">
    <location>
        <position position="18"/>
    </location>
    <ligand>
        <name>a divalent metal cation</name>
        <dbReference type="ChEBI" id="CHEBI:60240"/>
    </ligand>
</feature>
<dbReference type="Proteomes" id="UP000683360">
    <property type="component" value="Unassembled WGS sequence"/>
</dbReference>
<dbReference type="GO" id="GO:0046872">
    <property type="term" value="F:metal ion binding"/>
    <property type="evidence" value="ECO:0007669"/>
    <property type="project" value="UniProtKB-KW"/>
</dbReference>
<keyword evidence="3 6" id="KW-0479">Metal-binding</keyword>
<dbReference type="PANTHER" id="PTHR23406">
    <property type="entry name" value="MALIC ENZYME-RELATED"/>
    <property type="match status" value="1"/>
</dbReference>
<dbReference type="GO" id="GO:0005739">
    <property type="term" value="C:mitochondrion"/>
    <property type="evidence" value="ECO:0007669"/>
    <property type="project" value="TreeGrafter"/>
</dbReference>
<keyword evidence="9" id="KW-1185">Reference proteome</keyword>
<comment type="cofactor">
    <cofactor evidence="6">
        <name>Mg(2+)</name>
        <dbReference type="ChEBI" id="CHEBI:18420"/>
    </cofactor>
    <cofactor evidence="6">
        <name>Mn(2+)</name>
        <dbReference type="ChEBI" id="CHEBI:29035"/>
    </cofactor>
    <text evidence="6">Divalent metal cations. Prefers magnesium or manganese.</text>
</comment>
<dbReference type="Gene3D" id="3.40.50.720">
    <property type="entry name" value="NAD(P)-binding Rossmann-like Domain"/>
    <property type="match status" value="1"/>
</dbReference>
<reference evidence="8" key="1">
    <citation type="submission" date="2021-03" db="EMBL/GenBank/DDBJ databases">
        <authorList>
            <person name="Bekaert M."/>
        </authorList>
    </citation>
    <scope>NUCLEOTIDE SEQUENCE</scope>
</reference>
<comment type="caution">
    <text evidence="8">The sequence shown here is derived from an EMBL/GenBank/DDBJ whole genome shotgun (WGS) entry which is preliminary data.</text>
</comment>
<dbReference type="PIRSF" id="PIRSF000106">
    <property type="entry name" value="ME"/>
    <property type="match status" value="1"/>
</dbReference>
<protein>
    <recommendedName>
        <fullName evidence="7">Malic enzyme NAD-binding domain-containing protein</fullName>
    </recommendedName>
</protein>
<dbReference type="InterPro" id="IPR037062">
    <property type="entry name" value="Malic_N_dom_sf"/>
</dbReference>
<dbReference type="InterPro" id="IPR012302">
    <property type="entry name" value="Malic_NAD-bd"/>
</dbReference>
<dbReference type="GO" id="GO:0051287">
    <property type="term" value="F:NAD binding"/>
    <property type="evidence" value="ECO:0007669"/>
    <property type="project" value="InterPro"/>
</dbReference>
<dbReference type="PANTHER" id="PTHR23406:SF90">
    <property type="entry name" value="MALIC ENZYME-RELATED"/>
    <property type="match status" value="1"/>
</dbReference>
<name>A0A8S3RUZ0_MYTED</name>
<dbReference type="SUPFAM" id="SSF51735">
    <property type="entry name" value="NAD(P)-binding Rossmann-fold domains"/>
    <property type="match status" value="1"/>
</dbReference>
<dbReference type="GO" id="GO:0006108">
    <property type="term" value="P:malate metabolic process"/>
    <property type="evidence" value="ECO:0007669"/>
    <property type="project" value="TreeGrafter"/>
</dbReference>
<evidence type="ECO:0000313" key="8">
    <source>
        <dbReference type="EMBL" id="CAG2213505.1"/>
    </source>
</evidence>
<evidence type="ECO:0000256" key="6">
    <source>
        <dbReference type="PIRSR" id="PIRSR000106-3"/>
    </source>
</evidence>
<evidence type="ECO:0000259" key="7">
    <source>
        <dbReference type="SMART" id="SM00919"/>
    </source>
</evidence>
<feature type="binding site" evidence="5">
    <location>
        <position position="205"/>
    </location>
    <ligand>
        <name>(S)-malate</name>
        <dbReference type="ChEBI" id="CHEBI:15589"/>
    </ligand>
</feature>
<evidence type="ECO:0000256" key="2">
    <source>
        <dbReference type="ARBA" id="ARBA00008785"/>
    </source>
</evidence>
<evidence type="ECO:0000256" key="1">
    <source>
        <dbReference type="ARBA" id="ARBA00001936"/>
    </source>
</evidence>
<dbReference type="Gene3D" id="3.40.50.10380">
    <property type="entry name" value="Malic enzyme, N-terminal domain"/>
    <property type="match status" value="1"/>
</dbReference>
<dbReference type="InterPro" id="IPR036291">
    <property type="entry name" value="NAD(P)-bd_dom_sf"/>
</dbReference>
<evidence type="ECO:0000256" key="3">
    <source>
        <dbReference type="ARBA" id="ARBA00022723"/>
    </source>
</evidence>
<dbReference type="EMBL" id="CAJPWZ010001356">
    <property type="protein sequence ID" value="CAG2213505.1"/>
    <property type="molecule type" value="Genomic_DNA"/>
</dbReference>
<evidence type="ECO:0000256" key="4">
    <source>
        <dbReference type="ARBA" id="ARBA00023002"/>
    </source>
</evidence>
<dbReference type="OrthoDB" id="5365701at2759"/>
<dbReference type="Pfam" id="PF03949">
    <property type="entry name" value="Malic_M"/>
    <property type="match status" value="1"/>
</dbReference>
<evidence type="ECO:0000256" key="5">
    <source>
        <dbReference type="PIRSR" id="PIRSR000106-2"/>
    </source>
</evidence>
<dbReference type="SUPFAM" id="SSF53223">
    <property type="entry name" value="Aminoacid dehydrogenase-like, N-terminal domain"/>
    <property type="match status" value="1"/>
</dbReference>
<dbReference type="InterPro" id="IPR001891">
    <property type="entry name" value="Malic_OxRdtase"/>
</dbReference>
<proteinExistence type="inferred from homology"/>
<sequence>MQALIKRYGIDTLIQFEDFANNNAFRFLEKYRDNYCMFNDDIQGTASVAAAGAGEANIGIAHLISLAMEDEGVSHEEAISRIWMVDSRGLLVKDRPAGGITGHKELFCKEHKPIDTLGEVVKEIKPSAIIGAAAVPHAFTEEIVRDMAKFNERPIIFALSNPTSMAECTAEEAYQWTDGRCVFASGSPFDPVTINGKTLIPGQGNNAYIFPGVALAVISCKIKHIDEPMFLKASQTLSGLVTQKNLDEGRVYPPLSDIREVSVRIATSLAEYAYSTGAAAAYPEPENKEEFIRNYLYHTEYESFIPETWTWPESCPQSY</sequence>
<dbReference type="CDD" id="cd05312">
    <property type="entry name" value="NAD_bind_1_malic_enz"/>
    <property type="match status" value="1"/>
</dbReference>